<reference evidence="2 3" key="1">
    <citation type="submission" date="2024-04" db="EMBL/GenBank/DDBJ databases">
        <title>Novel species of the genus Ideonella isolated from streams.</title>
        <authorList>
            <person name="Lu H."/>
        </authorList>
    </citation>
    <scope>NUCLEOTIDE SEQUENCE [LARGE SCALE GENOMIC DNA]</scope>
    <source>
        <strain evidence="2 3">DXS22W</strain>
    </source>
</reference>
<feature type="signal peptide" evidence="1">
    <location>
        <begin position="1"/>
        <end position="28"/>
    </location>
</feature>
<proteinExistence type="predicted"/>
<evidence type="ECO:0000256" key="1">
    <source>
        <dbReference type="SAM" id="SignalP"/>
    </source>
</evidence>
<sequence>MRRPRPPLSLLPPLLLCLAYGLPFSTAAADVAPWVARLGDDDSYRRGDAAVALGQVGEAAVPALVQALRSADARVRTSVAIAPAARRSKARCHCCFAPVRASVTRARASSTCNGAWNGSPASRYRPWPRPGCSARWA</sequence>
<dbReference type="Gene3D" id="1.25.10.10">
    <property type="entry name" value="Leucine-rich Repeat Variant"/>
    <property type="match status" value="1"/>
</dbReference>
<keyword evidence="1" id="KW-0732">Signal</keyword>
<dbReference type="RefSeq" id="WP_341411179.1">
    <property type="nucleotide sequence ID" value="NZ_JBBUTH010000007.1"/>
</dbReference>
<feature type="chain" id="PRO_5047142456" description="HEAT repeat domain-containing protein" evidence="1">
    <location>
        <begin position="29"/>
        <end position="137"/>
    </location>
</feature>
<name>A0ABU9CJV7_9BURK</name>
<organism evidence="2 3">
    <name type="scientific">Pseudaquabacterium inlustre</name>
    <dbReference type="NCBI Taxonomy" id="2984192"/>
    <lineage>
        <taxon>Bacteria</taxon>
        <taxon>Pseudomonadati</taxon>
        <taxon>Pseudomonadota</taxon>
        <taxon>Betaproteobacteria</taxon>
        <taxon>Burkholderiales</taxon>
        <taxon>Sphaerotilaceae</taxon>
        <taxon>Pseudaquabacterium</taxon>
    </lineage>
</organism>
<gene>
    <name evidence="2" type="ORF">AACH10_14475</name>
</gene>
<protein>
    <recommendedName>
        <fullName evidence="4">HEAT repeat domain-containing protein</fullName>
    </recommendedName>
</protein>
<dbReference type="SUPFAM" id="SSF48371">
    <property type="entry name" value="ARM repeat"/>
    <property type="match status" value="1"/>
</dbReference>
<evidence type="ECO:0000313" key="3">
    <source>
        <dbReference type="Proteomes" id="UP001365405"/>
    </source>
</evidence>
<evidence type="ECO:0008006" key="4">
    <source>
        <dbReference type="Google" id="ProtNLM"/>
    </source>
</evidence>
<dbReference type="Proteomes" id="UP001365405">
    <property type="component" value="Unassembled WGS sequence"/>
</dbReference>
<accession>A0ABU9CJV7</accession>
<dbReference type="EMBL" id="JBBUTH010000007">
    <property type="protein sequence ID" value="MEK8051455.1"/>
    <property type="molecule type" value="Genomic_DNA"/>
</dbReference>
<keyword evidence="3" id="KW-1185">Reference proteome</keyword>
<comment type="caution">
    <text evidence="2">The sequence shown here is derived from an EMBL/GenBank/DDBJ whole genome shotgun (WGS) entry which is preliminary data.</text>
</comment>
<dbReference type="InterPro" id="IPR011989">
    <property type="entry name" value="ARM-like"/>
</dbReference>
<evidence type="ECO:0000313" key="2">
    <source>
        <dbReference type="EMBL" id="MEK8051455.1"/>
    </source>
</evidence>
<dbReference type="InterPro" id="IPR016024">
    <property type="entry name" value="ARM-type_fold"/>
</dbReference>